<feature type="transmembrane region" description="Helical" evidence="5">
    <location>
        <begin position="319"/>
        <end position="337"/>
    </location>
</feature>
<dbReference type="STRING" id="212602.A0A420H9S4"/>
<keyword evidence="2 5" id="KW-0812">Transmembrane</keyword>
<dbReference type="AlphaFoldDB" id="A0A420H9S4"/>
<feature type="transmembrane region" description="Helical" evidence="5">
    <location>
        <begin position="502"/>
        <end position="524"/>
    </location>
</feature>
<dbReference type="EMBL" id="MCFK01009994">
    <property type="protein sequence ID" value="RKF54177.1"/>
    <property type="molecule type" value="Genomic_DNA"/>
</dbReference>
<dbReference type="PANTHER" id="PTHR23502">
    <property type="entry name" value="MAJOR FACILITATOR SUPERFAMILY"/>
    <property type="match status" value="1"/>
</dbReference>
<feature type="transmembrane region" description="Helical" evidence="5">
    <location>
        <begin position="407"/>
        <end position="429"/>
    </location>
</feature>
<dbReference type="GO" id="GO:0022857">
    <property type="term" value="F:transmembrane transporter activity"/>
    <property type="evidence" value="ECO:0007669"/>
    <property type="project" value="InterPro"/>
</dbReference>
<organism evidence="7 8">
    <name type="scientific">Erysiphe neolycopersici</name>
    <dbReference type="NCBI Taxonomy" id="212602"/>
    <lineage>
        <taxon>Eukaryota</taxon>
        <taxon>Fungi</taxon>
        <taxon>Dikarya</taxon>
        <taxon>Ascomycota</taxon>
        <taxon>Pezizomycotina</taxon>
        <taxon>Leotiomycetes</taxon>
        <taxon>Erysiphales</taxon>
        <taxon>Erysiphaceae</taxon>
        <taxon>Erysiphe</taxon>
    </lineage>
</organism>
<name>A0A420H9S4_9PEZI</name>
<dbReference type="SUPFAM" id="SSF103473">
    <property type="entry name" value="MFS general substrate transporter"/>
    <property type="match status" value="1"/>
</dbReference>
<evidence type="ECO:0000313" key="8">
    <source>
        <dbReference type="Proteomes" id="UP000286134"/>
    </source>
</evidence>
<dbReference type="Gene3D" id="1.20.1250.20">
    <property type="entry name" value="MFS general substrate transporter like domains"/>
    <property type="match status" value="2"/>
</dbReference>
<comment type="caution">
    <text evidence="7">The sequence shown here is derived from an EMBL/GenBank/DDBJ whole genome shotgun (WGS) entry which is preliminary data.</text>
</comment>
<feature type="transmembrane region" description="Helical" evidence="5">
    <location>
        <begin position="183"/>
        <end position="200"/>
    </location>
</feature>
<dbReference type="InterPro" id="IPR020846">
    <property type="entry name" value="MFS_dom"/>
</dbReference>
<dbReference type="InterPro" id="IPR011701">
    <property type="entry name" value="MFS"/>
</dbReference>
<evidence type="ECO:0000256" key="3">
    <source>
        <dbReference type="ARBA" id="ARBA00022989"/>
    </source>
</evidence>
<gene>
    <name evidence="7" type="ORF">OnM2_099039</name>
</gene>
<dbReference type="Proteomes" id="UP000286134">
    <property type="component" value="Unassembled WGS sequence"/>
</dbReference>
<evidence type="ECO:0000256" key="5">
    <source>
        <dbReference type="SAM" id="Phobius"/>
    </source>
</evidence>
<feature type="domain" description="Major facilitator superfamily (MFS) profile" evidence="6">
    <location>
        <begin position="55"/>
        <end position="522"/>
    </location>
</feature>
<dbReference type="Pfam" id="PF07690">
    <property type="entry name" value="MFS_1"/>
    <property type="match status" value="1"/>
</dbReference>
<keyword evidence="3 5" id="KW-1133">Transmembrane helix</keyword>
<dbReference type="InterPro" id="IPR036259">
    <property type="entry name" value="MFS_trans_sf"/>
</dbReference>
<feature type="transmembrane region" description="Helical" evidence="5">
    <location>
        <begin position="435"/>
        <end position="460"/>
    </location>
</feature>
<keyword evidence="8" id="KW-1185">Reference proteome</keyword>
<evidence type="ECO:0000259" key="6">
    <source>
        <dbReference type="PROSITE" id="PS50850"/>
    </source>
</evidence>
<feature type="transmembrane region" description="Helical" evidence="5">
    <location>
        <begin position="373"/>
        <end position="395"/>
    </location>
</feature>
<feature type="transmembrane region" description="Helical" evidence="5">
    <location>
        <begin position="99"/>
        <end position="119"/>
    </location>
</feature>
<feature type="transmembrane region" description="Helical" evidence="5">
    <location>
        <begin position="56"/>
        <end position="78"/>
    </location>
</feature>
<comment type="subcellular location">
    <subcellularLocation>
        <location evidence="1">Membrane</location>
        <topology evidence="1">Multi-pass membrane protein</topology>
    </subcellularLocation>
</comment>
<dbReference type="PROSITE" id="PS50850">
    <property type="entry name" value="MFS"/>
    <property type="match status" value="1"/>
</dbReference>
<evidence type="ECO:0000256" key="4">
    <source>
        <dbReference type="ARBA" id="ARBA00023136"/>
    </source>
</evidence>
<evidence type="ECO:0000256" key="2">
    <source>
        <dbReference type="ARBA" id="ARBA00022692"/>
    </source>
</evidence>
<dbReference type="OrthoDB" id="5215911at2759"/>
<evidence type="ECO:0000256" key="1">
    <source>
        <dbReference type="ARBA" id="ARBA00004141"/>
    </source>
</evidence>
<evidence type="ECO:0000313" key="7">
    <source>
        <dbReference type="EMBL" id="RKF54177.1"/>
    </source>
</evidence>
<keyword evidence="4 5" id="KW-0472">Membrane</keyword>
<protein>
    <submittedName>
        <fullName evidence="7">Putative MFS-type transporter</fullName>
    </submittedName>
</protein>
<dbReference type="PANTHER" id="PTHR23502:SF34">
    <property type="entry name" value="PROTEIN HOL1"/>
    <property type="match status" value="1"/>
</dbReference>
<feature type="transmembrane region" description="Helical" evidence="5">
    <location>
        <begin position="472"/>
        <end position="496"/>
    </location>
</feature>
<proteinExistence type="predicted"/>
<dbReference type="GO" id="GO:0005886">
    <property type="term" value="C:plasma membrane"/>
    <property type="evidence" value="ECO:0007669"/>
    <property type="project" value="TreeGrafter"/>
</dbReference>
<feature type="transmembrane region" description="Helical" evidence="5">
    <location>
        <begin position="212"/>
        <end position="232"/>
    </location>
</feature>
<feature type="transmembrane region" description="Helical" evidence="5">
    <location>
        <begin position="125"/>
        <end position="141"/>
    </location>
</feature>
<reference evidence="7 8" key="1">
    <citation type="journal article" date="2018" name="BMC Genomics">
        <title>Comparative genome analyses reveal sequence features reflecting distinct modes of host-adaptation between dicot and monocot powdery mildew.</title>
        <authorList>
            <person name="Wu Y."/>
            <person name="Ma X."/>
            <person name="Pan Z."/>
            <person name="Kale S.D."/>
            <person name="Song Y."/>
            <person name="King H."/>
            <person name="Zhang Q."/>
            <person name="Presley C."/>
            <person name="Deng X."/>
            <person name="Wei C.I."/>
            <person name="Xiao S."/>
        </authorList>
    </citation>
    <scope>NUCLEOTIDE SEQUENCE [LARGE SCALE GENOMIC DNA]</scope>
    <source>
        <strain evidence="7">UMSG2</strain>
    </source>
</reference>
<sequence>MDAIMEEIKLIPGTERIFHRNADCEGNFFRSEVIDLLPQLSSSSNDPLNWSLLRKLWHTFLLLFITGLTSASTNSTWLAQEAMFNEYNISFGKVDFGSAVLFMGIGLGTFLLSPIAFLYGRRLPYLIYILMSIIGMLWMLFERTRQDSIWNQLFVGASGAVVEANVQLSLSDIWVGSHRGSALGLYVLVTSIGTFLGPFVNSFVLQYMGWRWIPQLSIIIFSILLLVFYFGLEETLYHRPVRRKGSASSDRSVFSSHSRISTEFLKSSRDEQCKERDHVRANTYSDTTQPYLERIRLVTYAPNLVGYGLRQYRDRLLKTLQVFVFPAVFYSGIQWGAQDAWVNFYLKIQQDDWMEAPYNFTQFQSGLMNIPTIIGAIIGCFWGGYLSDYFVVYMAKRRDGISEAEDLLWMMLPCLIFSPLGLLIFGIGTADSWNYYWSFTGLGLIGFGWGCAGDLSLSYLMQAYPDMVLEGMVGVSLINNGVGGLSSLVCIYWFDVSGVRDCIIGVSCLSFFFLFLTIPMMIWGKDCRHWSCKRYQEFVRSRDAI</sequence>
<accession>A0A420H9S4</accession>